<gene>
    <name evidence="2" type="ORF">G1H10_02810</name>
</gene>
<dbReference type="EMBL" id="JAAGOA010000002">
    <property type="protein sequence ID" value="NED99093.1"/>
    <property type="molecule type" value="Genomic_DNA"/>
</dbReference>
<dbReference type="RefSeq" id="WP_163732394.1">
    <property type="nucleotide sequence ID" value="NZ_JAAGOA010000002.1"/>
</dbReference>
<organism evidence="2 3">
    <name type="scientific">Phytoactinopolyspora halotolerans</name>
    <dbReference type="NCBI Taxonomy" id="1981512"/>
    <lineage>
        <taxon>Bacteria</taxon>
        <taxon>Bacillati</taxon>
        <taxon>Actinomycetota</taxon>
        <taxon>Actinomycetes</taxon>
        <taxon>Jiangellales</taxon>
        <taxon>Jiangellaceae</taxon>
        <taxon>Phytoactinopolyspora</taxon>
    </lineage>
</organism>
<comment type="caution">
    <text evidence="2">The sequence shown here is derived from an EMBL/GenBank/DDBJ whole genome shotgun (WGS) entry which is preliminary data.</text>
</comment>
<evidence type="ECO:0000313" key="2">
    <source>
        <dbReference type="EMBL" id="NED99093.1"/>
    </source>
</evidence>
<feature type="domain" description="DUF2470" evidence="1">
    <location>
        <begin position="14"/>
        <end position="86"/>
    </location>
</feature>
<evidence type="ECO:0000259" key="1">
    <source>
        <dbReference type="Pfam" id="PF10615"/>
    </source>
</evidence>
<dbReference type="InterPro" id="IPR019595">
    <property type="entry name" value="DUF2470"/>
</dbReference>
<sequence length="104" mass="11498">MSENPFAPDVIEAVARHMNEDHDDDSLLIVRSLGGVPDATEAVVAYLDGDGVDFTVTVGGEERTVRVSWSQRLSERPQIRQEFVRMYREAAEAQGTTPRAAAEH</sequence>
<reference evidence="2 3" key="1">
    <citation type="submission" date="2020-02" db="EMBL/GenBank/DDBJ databases">
        <authorList>
            <person name="Li X.-J."/>
            <person name="Han X.-M."/>
        </authorList>
    </citation>
    <scope>NUCLEOTIDE SEQUENCE [LARGE SCALE GENOMIC DNA]</scope>
    <source>
        <strain evidence="2 3">CCTCC AB 2017055</strain>
    </source>
</reference>
<keyword evidence="3" id="KW-1185">Reference proteome</keyword>
<dbReference type="Gene3D" id="3.20.180.10">
    <property type="entry name" value="PNP-oxidase-like"/>
    <property type="match status" value="1"/>
</dbReference>
<dbReference type="Proteomes" id="UP000475214">
    <property type="component" value="Unassembled WGS sequence"/>
</dbReference>
<protein>
    <submittedName>
        <fullName evidence="2">DUF2470 domain-containing protein</fullName>
    </submittedName>
</protein>
<name>A0A6L9S389_9ACTN</name>
<evidence type="ECO:0000313" key="3">
    <source>
        <dbReference type="Proteomes" id="UP000475214"/>
    </source>
</evidence>
<proteinExistence type="predicted"/>
<dbReference type="SUPFAM" id="SSF50475">
    <property type="entry name" value="FMN-binding split barrel"/>
    <property type="match status" value="1"/>
</dbReference>
<dbReference type="Pfam" id="PF10615">
    <property type="entry name" value="DUF2470"/>
    <property type="match status" value="1"/>
</dbReference>
<dbReference type="AlphaFoldDB" id="A0A6L9S389"/>
<dbReference type="InterPro" id="IPR037119">
    <property type="entry name" value="Haem_oxidase_HugZ-like_sf"/>
</dbReference>
<accession>A0A6L9S389</accession>